<feature type="compositionally biased region" description="Basic and acidic residues" evidence="1">
    <location>
        <begin position="34"/>
        <end position="52"/>
    </location>
</feature>
<evidence type="ECO:0000313" key="2">
    <source>
        <dbReference type="EMBL" id="MPC93721.1"/>
    </source>
</evidence>
<keyword evidence="3" id="KW-1185">Reference proteome</keyword>
<dbReference type="EMBL" id="VSRR010095846">
    <property type="protein sequence ID" value="MPC93721.1"/>
    <property type="molecule type" value="Genomic_DNA"/>
</dbReference>
<evidence type="ECO:0000313" key="3">
    <source>
        <dbReference type="Proteomes" id="UP000324222"/>
    </source>
</evidence>
<sequence>MPTGDSDNSKLKQLSGLYTCCSVVSAGTRTGDAPCEKDARRLQPSEGPEHARYNNPPVLQENKFLFSIFTETLQEGEKGPPRPTNQVKKREKRS</sequence>
<gene>
    <name evidence="2" type="ORF">E2C01_088861</name>
</gene>
<dbReference type="Proteomes" id="UP000324222">
    <property type="component" value="Unassembled WGS sequence"/>
</dbReference>
<protein>
    <submittedName>
        <fullName evidence="2">Uncharacterized protein</fullName>
    </submittedName>
</protein>
<comment type="caution">
    <text evidence="2">The sequence shown here is derived from an EMBL/GenBank/DDBJ whole genome shotgun (WGS) entry which is preliminary data.</text>
</comment>
<name>A0A5B7J7A2_PORTR</name>
<dbReference type="AlphaFoldDB" id="A0A5B7J7A2"/>
<accession>A0A5B7J7A2</accession>
<reference evidence="2 3" key="1">
    <citation type="submission" date="2019-05" db="EMBL/GenBank/DDBJ databases">
        <title>Another draft genome of Portunus trituberculatus and its Hox gene families provides insights of decapod evolution.</title>
        <authorList>
            <person name="Jeong J.-H."/>
            <person name="Song I."/>
            <person name="Kim S."/>
            <person name="Choi T."/>
            <person name="Kim D."/>
            <person name="Ryu S."/>
            <person name="Kim W."/>
        </authorList>
    </citation>
    <scope>NUCLEOTIDE SEQUENCE [LARGE SCALE GENOMIC DNA]</scope>
    <source>
        <tissue evidence="2">Muscle</tissue>
    </source>
</reference>
<proteinExistence type="predicted"/>
<organism evidence="2 3">
    <name type="scientific">Portunus trituberculatus</name>
    <name type="common">Swimming crab</name>
    <name type="synonym">Neptunus trituberculatus</name>
    <dbReference type="NCBI Taxonomy" id="210409"/>
    <lineage>
        <taxon>Eukaryota</taxon>
        <taxon>Metazoa</taxon>
        <taxon>Ecdysozoa</taxon>
        <taxon>Arthropoda</taxon>
        <taxon>Crustacea</taxon>
        <taxon>Multicrustacea</taxon>
        <taxon>Malacostraca</taxon>
        <taxon>Eumalacostraca</taxon>
        <taxon>Eucarida</taxon>
        <taxon>Decapoda</taxon>
        <taxon>Pleocyemata</taxon>
        <taxon>Brachyura</taxon>
        <taxon>Eubrachyura</taxon>
        <taxon>Portunoidea</taxon>
        <taxon>Portunidae</taxon>
        <taxon>Portuninae</taxon>
        <taxon>Portunus</taxon>
    </lineage>
</organism>
<evidence type="ECO:0000256" key="1">
    <source>
        <dbReference type="SAM" id="MobiDB-lite"/>
    </source>
</evidence>
<feature type="region of interest" description="Disordered" evidence="1">
    <location>
        <begin position="72"/>
        <end position="94"/>
    </location>
</feature>
<feature type="region of interest" description="Disordered" evidence="1">
    <location>
        <begin position="29"/>
        <end position="58"/>
    </location>
</feature>